<feature type="compositionally biased region" description="Basic and acidic residues" evidence="1">
    <location>
        <begin position="402"/>
        <end position="411"/>
    </location>
</feature>
<feature type="region of interest" description="Disordered" evidence="1">
    <location>
        <begin position="1"/>
        <end position="110"/>
    </location>
</feature>
<evidence type="ECO:0000313" key="2">
    <source>
        <dbReference type="EMBL" id="KAK3677077.1"/>
    </source>
</evidence>
<feature type="compositionally biased region" description="Polar residues" evidence="1">
    <location>
        <begin position="72"/>
        <end position="103"/>
    </location>
</feature>
<feature type="compositionally biased region" description="Basic and acidic residues" evidence="1">
    <location>
        <begin position="331"/>
        <end position="343"/>
    </location>
</feature>
<dbReference type="EMBL" id="JAUTXT010000008">
    <property type="protein sequence ID" value="KAK3677077.1"/>
    <property type="molecule type" value="Genomic_DNA"/>
</dbReference>
<feature type="compositionally biased region" description="Basic and acidic residues" evidence="1">
    <location>
        <begin position="600"/>
        <end position="612"/>
    </location>
</feature>
<dbReference type="Proteomes" id="UP001274830">
    <property type="component" value="Unassembled WGS sequence"/>
</dbReference>
<feature type="compositionally biased region" description="Polar residues" evidence="1">
    <location>
        <begin position="28"/>
        <end position="39"/>
    </location>
</feature>
<reference evidence="2" key="1">
    <citation type="submission" date="2023-07" db="EMBL/GenBank/DDBJ databases">
        <title>Black Yeasts Isolated from many extreme environments.</title>
        <authorList>
            <person name="Coleine C."/>
            <person name="Stajich J.E."/>
            <person name="Selbmann L."/>
        </authorList>
    </citation>
    <scope>NUCLEOTIDE SEQUENCE</scope>
    <source>
        <strain evidence="2">CCFEE 5485</strain>
    </source>
</reference>
<feature type="region of interest" description="Disordered" evidence="1">
    <location>
        <begin position="300"/>
        <end position="449"/>
    </location>
</feature>
<dbReference type="AlphaFoldDB" id="A0AAE0WSG8"/>
<evidence type="ECO:0000256" key="1">
    <source>
        <dbReference type="SAM" id="MobiDB-lite"/>
    </source>
</evidence>
<accession>A0AAE0WSG8</accession>
<protein>
    <submittedName>
        <fullName evidence="2">Uncharacterized protein</fullName>
    </submittedName>
</protein>
<evidence type="ECO:0000313" key="3">
    <source>
        <dbReference type="Proteomes" id="UP001274830"/>
    </source>
</evidence>
<feature type="compositionally biased region" description="Basic and acidic residues" evidence="1">
    <location>
        <begin position="378"/>
        <end position="391"/>
    </location>
</feature>
<feature type="region of interest" description="Disordered" evidence="1">
    <location>
        <begin position="566"/>
        <end position="612"/>
    </location>
</feature>
<feature type="compositionally biased region" description="Low complexity" evidence="1">
    <location>
        <begin position="429"/>
        <end position="445"/>
    </location>
</feature>
<gene>
    <name evidence="2" type="ORF">LTR78_003282</name>
</gene>
<name>A0AAE0WSG8_9PEZI</name>
<feature type="compositionally biased region" description="Acidic residues" evidence="1">
    <location>
        <begin position="317"/>
        <end position="330"/>
    </location>
</feature>
<sequence length="612" mass="67484">MGESSRRRPQVMQAEDYDDDTGAVRPGTAQTATRRQLSSRPPPKVTQRRADSDSGYSSHTSAPPGALAVQNIVATSNATRRPAGSSPSKSTSAVQWRESQSARPQAPCRSASVSRVCADLNCGHSSCASRRNPERRFTFASRVDAAQYAAVLAEQQRQAQLARQPGPYIAPIQTTPLPAAPVMSSQPRPVPTPLTRSARPVSVYGYANYVPPHSPSGYHNFPATYYPQYQPPAAGIYGTTPPNQIMPQYAQASPIMQSPGTVQYTAAPALNRTYSARDITPTAVNYATPVAAPVQPMTRRLSARQPASMPGTFPGAEEGETEDSESDYDSEAEREARREADRERRRRARDSKMMPPPVLRRPSLSTRNTTSAATSRRVSREPIKRNPRSDTDFDYPSSDQVDSDRTTRADIYRPTTTDSSYSGRSRRPSISTTASSGRTRATTVSDRSGLSRREVIIEDRHGRRSEYLSKNEYNDLVRRYEQQKLEDIEVQDRAERYQQQIRGRQVPELTAENIKQLSERRTSGSHISGHSRKSSQSAQAAKDGGIRIESNGTVLHVYGDARVEMKPGEDGKNAIIIGSSSGRDSAYHGSRSSGSRISKRKDTITEEYEDRL</sequence>
<comment type="caution">
    <text evidence="2">The sequence shown here is derived from an EMBL/GenBank/DDBJ whole genome shotgun (WGS) entry which is preliminary data.</text>
</comment>
<feature type="compositionally biased region" description="Low complexity" evidence="1">
    <location>
        <begin position="365"/>
        <end position="376"/>
    </location>
</feature>
<keyword evidence="3" id="KW-1185">Reference proteome</keyword>
<feature type="region of interest" description="Disordered" evidence="1">
    <location>
        <begin position="518"/>
        <end position="547"/>
    </location>
</feature>
<feature type="compositionally biased region" description="Polar residues" evidence="1">
    <location>
        <begin position="414"/>
        <end position="423"/>
    </location>
</feature>
<organism evidence="2 3">
    <name type="scientific">Recurvomyces mirabilis</name>
    <dbReference type="NCBI Taxonomy" id="574656"/>
    <lineage>
        <taxon>Eukaryota</taxon>
        <taxon>Fungi</taxon>
        <taxon>Dikarya</taxon>
        <taxon>Ascomycota</taxon>
        <taxon>Pezizomycotina</taxon>
        <taxon>Dothideomycetes</taxon>
        <taxon>Dothideomycetidae</taxon>
        <taxon>Mycosphaerellales</taxon>
        <taxon>Teratosphaeriaceae</taxon>
        <taxon>Recurvomyces</taxon>
    </lineage>
</organism>
<proteinExistence type="predicted"/>